<dbReference type="InParanoid" id="K3WKJ8"/>
<feature type="compositionally biased region" description="Low complexity" evidence="1">
    <location>
        <begin position="180"/>
        <end position="191"/>
    </location>
</feature>
<dbReference type="eggNOG" id="ENOG502SFHT">
    <property type="taxonomic scope" value="Eukaryota"/>
</dbReference>
<organism evidence="2 3">
    <name type="scientific">Globisporangium ultimum (strain ATCC 200006 / CBS 805.95 / DAOM BR144)</name>
    <name type="common">Pythium ultimum</name>
    <dbReference type="NCBI Taxonomy" id="431595"/>
    <lineage>
        <taxon>Eukaryota</taxon>
        <taxon>Sar</taxon>
        <taxon>Stramenopiles</taxon>
        <taxon>Oomycota</taxon>
        <taxon>Peronosporomycetes</taxon>
        <taxon>Pythiales</taxon>
        <taxon>Pythiaceae</taxon>
        <taxon>Globisporangium</taxon>
    </lineage>
</organism>
<feature type="compositionally biased region" description="Low complexity" evidence="1">
    <location>
        <begin position="198"/>
        <end position="220"/>
    </location>
</feature>
<evidence type="ECO:0000313" key="2">
    <source>
        <dbReference type="EnsemblProtists" id="PYU1_T005490"/>
    </source>
</evidence>
<dbReference type="Proteomes" id="UP000019132">
    <property type="component" value="Unassembled WGS sequence"/>
</dbReference>
<reference evidence="2" key="3">
    <citation type="submission" date="2015-02" db="UniProtKB">
        <authorList>
            <consortium name="EnsemblProtists"/>
        </authorList>
    </citation>
    <scope>IDENTIFICATION</scope>
    <source>
        <strain evidence="2">DAOM BR144</strain>
    </source>
</reference>
<keyword evidence="3" id="KW-1185">Reference proteome</keyword>
<dbReference type="EMBL" id="GL376633">
    <property type="status" value="NOT_ANNOTATED_CDS"/>
    <property type="molecule type" value="Genomic_DNA"/>
</dbReference>
<reference evidence="3" key="2">
    <citation type="submission" date="2010-04" db="EMBL/GenBank/DDBJ databases">
        <authorList>
            <person name="Buell R."/>
            <person name="Hamilton J."/>
            <person name="Hostetler J."/>
        </authorList>
    </citation>
    <scope>NUCLEOTIDE SEQUENCE [LARGE SCALE GENOMIC DNA]</scope>
    <source>
        <strain evidence="3">DAOM:BR144</strain>
    </source>
</reference>
<name>K3WKJ8_GLOUD</name>
<evidence type="ECO:0000256" key="1">
    <source>
        <dbReference type="SAM" id="MobiDB-lite"/>
    </source>
</evidence>
<dbReference type="EnsemblProtists" id="PYU1_T005490">
    <property type="protein sequence ID" value="PYU1_T005490"/>
    <property type="gene ID" value="PYU1_G005479"/>
</dbReference>
<dbReference type="VEuPathDB" id="FungiDB:PYU1_G005479"/>
<sequence>MICAATISEGACPLAQEGLPYGSYCERVYSGVYGCKTLDSESVKTFQPWVDPLVQTPAPTTAAPALTTTTTPVPTTATTTTPTTTSTTTPAPVASSTCPNGSPMSVEGVAGVFCVQGSPVCASDVSNGACPDVQPGLPYGSYCGRVASGVFGCKVLDANSVKTYQPGVTPQPTSTAASLTPVPTAAVPQPTSSGSSFPITRTQTPAPTTTTVSAASSDGTCAEGSPMSVEGVVGIFCVSGSPVCASDVSNGACPDVQPGLPYGSYCGRVASGVFGCKVLDVDSVKTFQSAFPVTPVPTPATTTASSSLGSTLSLTPAPTTATTTVISTNANSDCPNGGSPMSVEGVKKIFCVTGIACAADIANGNCPGPQDDLQFGSYCAIVRMGVYGCRPYVDVTKQPGFNLPAPFDCTGNPAGSTPVSIVGASRDFCANEPICSGSRYGNCPGIQDGLDQDSVCSLISYNVHGCIFKH</sequence>
<reference evidence="3" key="1">
    <citation type="journal article" date="2010" name="Genome Biol.">
        <title>Genome sequence of the necrotrophic plant pathogen Pythium ultimum reveals original pathogenicity mechanisms and effector repertoire.</title>
        <authorList>
            <person name="Levesque C.A."/>
            <person name="Brouwer H."/>
            <person name="Cano L."/>
            <person name="Hamilton J.P."/>
            <person name="Holt C."/>
            <person name="Huitema E."/>
            <person name="Raffaele S."/>
            <person name="Robideau G.P."/>
            <person name="Thines M."/>
            <person name="Win J."/>
            <person name="Zerillo M.M."/>
            <person name="Beakes G.W."/>
            <person name="Boore J.L."/>
            <person name="Busam D."/>
            <person name="Dumas B."/>
            <person name="Ferriera S."/>
            <person name="Fuerstenberg S.I."/>
            <person name="Gachon C.M."/>
            <person name="Gaulin E."/>
            <person name="Govers F."/>
            <person name="Grenville-Briggs L."/>
            <person name="Horner N."/>
            <person name="Hostetler J."/>
            <person name="Jiang R.H."/>
            <person name="Johnson J."/>
            <person name="Krajaejun T."/>
            <person name="Lin H."/>
            <person name="Meijer H.J."/>
            <person name="Moore B."/>
            <person name="Morris P."/>
            <person name="Phuntmart V."/>
            <person name="Puiu D."/>
            <person name="Shetty J."/>
            <person name="Stajich J.E."/>
            <person name="Tripathy S."/>
            <person name="Wawra S."/>
            <person name="van West P."/>
            <person name="Whitty B.R."/>
            <person name="Coutinho P.M."/>
            <person name="Henrissat B."/>
            <person name="Martin F."/>
            <person name="Thomas P.D."/>
            <person name="Tyler B.M."/>
            <person name="De Vries R.P."/>
            <person name="Kamoun S."/>
            <person name="Yandell M."/>
            <person name="Tisserat N."/>
            <person name="Buell C.R."/>
        </authorList>
    </citation>
    <scope>NUCLEOTIDE SEQUENCE</scope>
    <source>
        <strain evidence="3">DAOM:BR144</strain>
    </source>
</reference>
<proteinExistence type="predicted"/>
<feature type="region of interest" description="Disordered" evidence="1">
    <location>
        <begin position="168"/>
        <end position="220"/>
    </location>
</feature>
<feature type="compositionally biased region" description="Polar residues" evidence="1">
    <location>
        <begin position="168"/>
        <end position="178"/>
    </location>
</feature>
<evidence type="ECO:0000313" key="3">
    <source>
        <dbReference type="Proteomes" id="UP000019132"/>
    </source>
</evidence>
<dbReference type="AlphaFoldDB" id="K3WKJ8"/>
<feature type="region of interest" description="Disordered" evidence="1">
    <location>
        <begin position="57"/>
        <end position="99"/>
    </location>
</feature>
<accession>K3WKJ8</accession>
<feature type="compositionally biased region" description="Low complexity" evidence="1">
    <location>
        <begin position="57"/>
        <end position="97"/>
    </location>
</feature>
<dbReference type="HOGENOM" id="CLU_582040_0_0_1"/>
<protein>
    <submittedName>
        <fullName evidence="2">Uncharacterized protein</fullName>
    </submittedName>
</protein>